<evidence type="ECO:0000313" key="1">
    <source>
        <dbReference type="EMBL" id="KAH9311940.1"/>
    </source>
</evidence>
<feature type="non-terminal residue" evidence="1">
    <location>
        <position position="171"/>
    </location>
</feature>
<keyword evidence="2" id="KW-1185">Reference proteome</keyword>
<comment type="caution">
    <text evidence="1">The sequence shown here is derived from an EMBL/GenBank/DDBJ whole genome shotgun (WGS) entry which is preliminary data.</text>
</comment>
<feature type="non-terminal residue" evidence="1">
    <location>
        <position position="1"/>
    </location>
</feature>
<reference evidence="1 2" key="1">
    <citation type="journal article" date="2021" name="Nat. Plants">
        <title>The Taxus genome provides insights into paclitaxel biosynthesis.</title>
        <authorList>
            <person name="Xiong X."/>
            <person name="Gou J."/>
            <person name="Liao Q."/>
            <person name="Li Y."/>
            <person name="Zhou Q."/>
            <person name="Bi G."/>
            <person name="Li C."/>
            <person name="Du R."/>
            <person name="Wang X."/>
            <person name="Sun T."/>
            <person name="Guo L."/>
            <person name="Liang H."/>
            <person name="Lu P."/>
            <person name="Wu Y."/>
            <person name="Zhang Z."/>
            <person name="Ro D.K."/>
            <person name="Shang Y."/>
            <person name="Huang S."/>
            <person name="Yan J."/>
        </authorList>
    </citation>
    <scope>NUCLEOTIDE SEQUENCE [LARGE SCALE GENOMIC DNA]</scope>
    <source>
        <strain evidence="1">Ta-2019</strain>
    </source>
</reference>
<dbReference type="AlphaFoldDB" id="A0AA38FY86"/>
<proteinExistence type="predicted"/>
<dbReference type="EMBL" id="JAHRHJ020000006">
    <property type="protein sequence ID" value="KAH9311940.1"/>
    <property type="molecule type" value="Genomic_DNA"/>
</dbReference>
<accession>A0AA38FY86</accession>
<name>A0AA38FY86_TAXCH</name>
<dbReference type="Proteomes" id="UP000824469">
    <property type="component" value="Unassembled WGS sequence"/>
</dbReference>
<gene>
    <name evidence="1" type="ORF">KI387_026975</name>
</gene>
<evidence type="ECO:0000313" key="2">
    <source>
        <dbReference type="Proteomes" id="UP000824469"/>
    </source>
</evidence>
<protein>
    <submittedName>
        <fullName evidence="1">Uncharacterized protein</fullName>
    </submittedName>
</protein>
<sequence length="171" mass="20111">FMGIRNTIPIRYHKKGCFINSNTCAYFGEEDELTGQQNLKKNERKISKEKPWQKSKFKSHSENLFEALVDKQIRKSKDKQSDHAKDKNLMETSLDEYLNLPPDPMRMEDLSKLLVEETIDVNICTKEYPKIVKLGASLLVREKKMFTMLLREFIDVFAWSYKDMPNLDPTL</sequence>
<organism evidence="1 2">
    <name type="scientific">Taxus chinensis</name>
    <name type="common">Chinese yew</name>
    <name type="synonym">Taxus wallichiana var. chinensis</name>
    <dbReference type="NCBI Taxonomy" id="29808"/>
    <lineage>
        <taxon>Eukaryota</taxon>
        <taxon>Viridiplantae</taxon>
        <taxon>Streptophyta</taxon>
        <taxon>Embryophyta</taxon>
        <taxon>Tracheophyta</taxon>
        <taxon>Spermatophyta</taxon>
        <taxon>Pinopsida</taxon>
        <taxon>Pinidae</taxon>
        <taxon>Conifers II</taxon>
        <taxon>Cupressales</taxon>
        <taxon>Taxaceae</taxon>
        <taxon>Taxus</taxon>
    </lineage>
</organism>